<dbReference type="Pfam" id="PF09851">
    <property type="entry name" value="SHOCT"/>
    <property type="match status" value="1"/>
</dbReference>
<comment type="caution">
    <text evidence="3">The sequence shown here is derived from an EMBL/GenBank/DDBJ whole genome shotgun (WGS) entry which is preliminary data.</text>
</comment>
<organism evidence="3 4">
    <name type="scientific">Micromonospora olivasterospora</name>
    <dbReference type="NCBI Taxonomy" id="1880"/>
    <lineage>
        <taxon>Bacteria</taxon>
        <taxon>Bacillati</taxon>
        <taxon>Actinomycetota</taxon>
        <taxon>Actinomycetes</taxon>
        <taxon>Micromonosporales</taxon>
        <taxon>Micromonosporaceae</taxon>
        <taxon>Micromonospora</taxon>
    </lineage>
</organism>
<evidence type="ECO:0000313" key="3">
    <source>
        <dbReference type="EMBL" id="TWH71038.1"/>
    </source>
</evidence>
<feature type="compositionally biased region" description="Low complexity" evidence="1">
    <location>
        <begin position="10"/>
        <end position="21"/>
    </location>
</feature>
<accession>A0A562IJH6</accession>
<evidence type="ECO:0000259" key="2">
    <source>
        <dbReference type="Pfam" id="PF09851"/>
    </source>
</evidence>
<dbReference type="AlphaFoldDB" id="A0A562IJH6"/>
<evidence type="ECO:0000313" key="4">
    <source>
        <dbReference type="Proteomes" id="UP000319825"/>
    </source>
</evidence>
<dbReference type="EMBL" id="VLKE01000001">
    <property type="protein sequence ID" value="TWH71038.1"/>
    <property type="molecule type" value="Genomic_DNA"/>
</dbReference>
<dbReference type="InterPro" id="IPR018649">
    <property type="entry name" value="SHOCT"/>
</dbReference>
<reference evidence="3 4" key="1">
    <citation type="submission" date="2019-07" db="EMBL/GenBank/DDBJ databases">
        <title>R&amp;d 2014.</title>
        <authorList>
            <person name="Klenk H.-P."/>
        </authorList>
    </citation>
    <scope>NUCLEOTIDE SEQUENCE [LARGE SCALE GENOMIC DNA]</scope>
    <source>
        <strain evidence="3 4">DSM 43868</strain>
    </source>
</reference>
<dbReference type="RefSeq" id="WP_246141125.1">
    <property type="nucleotide sequence ID" value="NZ_BAAATQ010000275.1"/>
</dbReference>
<feature type="region of interest" description="Disordered" evidence="1">
    <location>
        <begin position="1"/>
        <end position="21"/>
    </location>
</feature>
<keyword evidence="4" id="KW-1185">Reference proteome</keyword>
<gene>
    <name evidence="3" type="ORF">JD77_06063</name>
</gene>
<dbReference type="Proteomes" id="UP000319825">
    <property type="component" value="Unassembled WGS sequence"/>
</dbReference>
<proteinExistence type="predicted"/>
<sequence>MNPDNRATHPHATPTTEPASTITDRLRQLADLHRQGLITDAEHAQQRARILGEL</sequence>
<evidence type="ECO:0000256" key="1">
    <source>
        <dbReference type="SAM" id="MobiDB-lite"/>
    </source>
</evidence>
<name>A0A562IJH6_MICOL</name>
<feature type="domain" description="SHOCT" evidence="2">
    <location>
        <begin position="24"/>
        <end position="51"/>
    </location>
</feature>
<protein>
    <submittedName>
        <fullName evidence="3">Putative oligomerization/nucleic acid binding protein</fullName>
    </submittedName>
</protein>